<dbReference type="AlphaFoldDB" id="A0A7W9BCH9"/>
<dbReference type="SUPFAM" id="SSF52402">
    <property type="entry name" value="Adenine nucleotide alpha hydrolases-like"/>
    <property type="match status" value="2"/>
</dbReference>
<gene>
    <name evidence="2" type="ORF">FHS94_001324</name>
</gene>
<feature type="domain" description="UspA" evidence="1">
    <location>
        <begin position="149"/>
        <end position="265"/>
    </location>
</feature>
<evidence type="ECO:0000313" key="2">
    <source>
        <dbReference type="EMBL" id="MBB5714493.1"/>
    </source>
</evidence>
<name>A0A7W9BCH9_9SPHN</name>
<proteinExistence type="predicted"/>
<comment type="caution">
    <text evidence="2">The sequence shown here is derived from an EMBL/GenBank/DDBJ whole genome shotgun (WGS) entry which is preliminary data.</text>
</comment>
<keyword evidence="3" id="KW-1185">Reference proteome</keyword>
<dbReference type="CDD" id="cd00293">
    <property type="entry name" value="USP-like"/>
    <property type="match status" value="1"/>
</dbReference>
<evidence type="ECO:0000313" key="3">
    <source>
        <dbReference type="Proteomes" id="UP000546200"/>
    </source>
</evidence>
<dbReference type="Proteomes" id="UP000546200">
    <property type="component" value="Unassembled WGS sequence"/>
</dbReference>
<accession>A0A7W9BCH9</accession>
<dbReference type="EMBL" id="JACIJK010000003">
    <property type="protein sequence ID" value="MBB5714493.1"/>
    <property type="molecule type" value="Genomic_DNA"/>
</dbReference>
<dbReference type="Gene3D" id="3.40.50.12370">
    <property type="match status" value="1"/>
</dbReference>
<dbReference type="RefSeq" id="WP_184055833.1">
    <property type="nucleotide sequence ID" value="NZ_JACIJK010000003.1"/>
</dbReference>
<dbReference type="InterPro" id="IPR006016">
    <property type="entry name" value="UspA"/>
</dbReference>
<organism evidence="2 3">
    <name type="scientific">Sphingomonas aerophila</name>
    <dbReference type="NCBI Taxonomy" id="1344948"/>
    <lineage>
        <taxon>Bacteria</taxon>
        <taxon>Pseudomonadati</taxon>
        <taxon>Pseudomonadota</taxon>
        <taxon>Alphaproteobacteria</taxon>
        <taxon>Sphingomonadales</taxon>
        <taxon>Sphingomonadaceae</taxon>
        <taxon>Sphingomonas</taxon>
    </lineage>
</organism>
<reference evidence="2 3" key="1">
    <citation type="submission" date="2020-08" db="EMBL/GenBank/DDBJ databases">
        <title>Genomic Encyclopedia of Type Strains, Phase IV (KMG-IV): sequencing the most valuable type-strain genomes for metagenomic binning, comparative biology and taxonomic classification.</title>
        <authorList>
            <person name="Goeker M."/>
        </authorList>
    </citation>
    <scope>NUCLEOTIDE SEQUENCE [LARGE SCALE GENOMIC DNA]</scope>
    <source>
        <strain evidence="2 3">DSM 100044</strain>
    </source>
</reference>
<sequence>MKNILLLAHADNGQFARLQASLALVRALDGHLTCLDLAIVPERMTDYVAHGSGTLLLLDEQRQESQHAARLRAQLETEKVPFDFVETVGFVTQTIEAHAVLADLIVVSTTLREGFPDMERITADLLAWGQRPVLAVPEVSGPFEAQGGNVLVAWDGSPDAEAALGAAIPLLQRAGKVTIAVAEDGSVQLPPEDAALYLSRHGIVPIVEKVRTGGNRASVVLEDLIGHMKPAFVVMGGFSRTRTSETLFGGVSHRLMTHSKVPLFMAHRP</sequence>
<dbReference type="Pfam" id="PF00582">
    <property type="entry name" value="Usp"/>
    <property type="match status" value="1"/>
</dbReference>
<protein>
    <submittedName>
        <fullName evidence="2">Nucleotide-binding universal stress UspA family protein</fullName>
    </submittedName>
</protein>
<evidence type="ECO:0000259" key="1">
    <source>
        <dbReference type="Pfam" id="PF00582"/>
    </source>
</evidence>